<evidence type="ECO:0000313" key="2">
    <source>
        <dbReference type="Proteomes" id="UP001054945"/>
    </source>
</evidence>
<accession>A0AAV4QVZ9</accession>
<keyword evidence="2" id="KW-1185">Reference proteome</keyword>
<evidence type="ECO:0000313" key="1">
    <source>
        <dbReference type="EMBL" id="GIY12266.1"/>
    </source>
</evidence>
<protein>
    <submittedName>
        <fullName evidence="1">Uncharacterized protein</fullName>
    </submittedName>
</protein>
<name>A0AAV4QVZ9_CAEEX</name>
<dbReference type="EMBL" id="BPLR01006764">
    <property type="protein sequence ID" value="GIY12266.1"/>
    <property type="molecule type" value="Genomic_DNA"/>
</dbReference>
<dbReference type="AlphaFoldDB" id="A0AAV4QVZ9"/>
<comment type="caution">
    <text evidence="1">The sequence shown here is derived from an EMBL/GenBank/DDBJ whole genome shotgun (WGS) entry which is preliminary data.</text>
</comment>
<gene>
    <name evidence="1" type="ORF">CEXT_59641</name>
</gene>
<dbReference type="Proteomes" id="UP001054945">
    <property type="component" value="Unassembled WGS sequence"/>
</dbReference>
<organism evidence="1 2">
    <name type="scientific">Caerostris extrusa</name>
    <name type="common">Bark spider</name>
    <name type="synonym">Caerostris bankana</name>
    <dbReference type="NCBI Taxonomy" id="172846"/>
    <lineage>
        <taxon>Eukaryota</taxon>
        <taxon>Metazoa</taxon>
        <taxon>Ecdysozoa</taxon>
        <taxon>Arthropoda</taxon>
        <taxon>Chelicerata</taxon>
        <taxon>Arachnida</taxon>
        <taxon>Araneae</taxon>
        <taxon>Araneomorphae</taxon>
        <taxon>Entelegynae</taxon>
        <taxon>Araneoidea</taxon>
        <taxon>Araneidae</taxon>
        <taxon>Caerostris</taxon>
    </lineage>
</organism>
<proteinExistence type="predicted"/>
<sequence length="68" mass="8193">MAGKFPFNYQPIPLTQIQLLKVANPAYDFVERRIQMKRQFGKRGLTCNKKRVCKMRERNGCYCWTTYR</sequence>
<reference evidence="1 2" key="1">
    <citation type="submission" date="2021-06" db="EMBL/GenBank/DDBJ databases">
        <title>Caerostris extrusa draft genome.</title>
        <authorList>
            <person name="Kono N."/>
            <person name="Arakawa K."/>
        </authorList>
    </citation>
    <scope>NUCLEOTIDE SEQUENCE [LARGE SCALE GENOMIC DNA]</scope>
</reference>